<evidence type="ECO:0000256" key="8">
    <source>
        <dbReference type="ARBA" id="ARBA00039194"/>
    </source>
</evidence>
<dbReference type="GeneID" id="106821078"/>
<dbReference type="InterPro" id="IPR051122">
    <property type="entry name" value="SDR_DHRS6-like"/>
</dbReference>
<evidence type="ECO:0000256" key="1">
    <source>
        <dbReference type="ARBA" id="ARBA00004924"/>
    </source>
</evidence>
<dbReference type="InterPro" id="IPR036291">
    <property type="entry name" value="NAD(P)-bd_dom_sf"/>
</dbReference>
<evidence type="ECO:0000256" key="5">
    <source>
        <dbReference type="ARBA" id="ARBA00034698"/>
    </source>
</evidence>
<dbReference type="Gene3D" id="3.40.50.720">
    <property type="entry name" value="NAD(P)-binding Rossmann-like Domain"/>
    <property type="match status" value="1"/>
</dbReference>
<evidence type="ECO:0000256" key="12">
    <source>
        <dbReference type="ARBA" id="ARBA00043083"/>
    </source>
</evidence>
<evidence type="ECO:0000256" key="10">
    <source>
        <dbReference type="ARBA" id="ARBA00042309"/>
    </source>
</evidence>
<evidence type="ECO:0000256" key="6">
    <source>
        <dbReference type="ARBA" id="ARBA00038956"/>
    </source>
</evidence>
<comment type="catalytic activity">
    <reaction evidence="14">
        <text>(R)-3-hydroxybutanoate + NAD(+) = acetoacetate + NADH + H(+)</text>
        <dbReference type="Rhea" id="RHEA:20521"/>
        <dbReference type="ChEBI" id="CHEBI:10983"/>
        <dbReference type="ChEBI" id="CHEBI:13705"/>
        <dbReference type="ChEBI" id="CHEBI:15378"/>
        <dbReference type="ChEBI" id="CHEBI:57540"/>
        <dbReference type="ChEBI" id="CHEBI:57945"/>
        <dbReference type="EC" id="1.1.1.30"/>
    </reaction>
</comment>
<evidence type="ECO:0000313" key="16">
    <source>
        <dbReference type="RefSeq" id="XP_014681212.1"/>
    </source>
</evidence>
<dbReference type="EC" id="1.1.1.30" evidence="7"/>
<reference evidence="16" key="1">
    <citation type="submission" date="2025-08" db="UniProtKB">
        <authorList>
            <consortium name="RefSeq"/>
        </authorList>
    </citation>
    <scope>IDENTIFICATION</scope>
</reference>
<evidence type="ECO:0000256" key="13">
    <source>
        <dbReference type="ARBA" id="ARBA00043199"/>
    </source>
</evidence>
<evidence type="ECO:0000256" key="7">
    <source>
        <dbReference type="ARBA" id="ARBA00038959"/>
    </source>
</evidence>
<protein>
    <recommendedName>
        <fullName evidence="8">Dehydrogenase/reductase SDR family member 6</fullName>
        <ecNumber evidence="6">1.1.1.104</ecNumber>
        <ecNumber evidence="7">1.1.1.30</ecNumber>
    </recommendedName>
    <alternativeName>
        <fullName evidence="12">(R)-beta-hydroxybutyrate dehydrogenase</fullName>
    </alternativeName>
    <alternativeName>
        <fullName evidence="10">3-hydroxybutyrate dehydrogenase type 2</fullName>
    </alternativeName>
    <alternativeName>
        <fullName evidence="13">4-oxo-L-proline reductase</fullName>
    </alternativeName>
    <alternativeName>
        <fullName evidence="11">Oxidoreductase UCPA</fullName>
    </alternativeName>
    <alternativeName>
        <fullName evidence="9">Short chain dehydrogenase/reductase family 15C member 1</fullName>
    </alternativeName>
</protein>
<dbReference type="CDD" id="cd05368">
    <property type="entry name" value="DHRS6_like_SDR_c"/>
    <property type="match status" value="1"/>
</dbReference>
<dbReference type="PANTHER" id="PTHR43477:SF4">
    <property type="entry name" value="DEHYDROGENASE_REDUCTASE SDR FAMILY MEMBER 6"/>
    <property type="match status" value="1"/>
</dbReference>
<evidence type="ECO:0000256" key="9">
    <source>
        <dbReference type="ARBA" id="ARBA00041727"/>
    </source>
</evidence>
<dbReference type="PROSITE" id="PS00061">
    <property type="entry name" value="ADH_SHORT"/>
    <property type="match status" value="1"/>
</dbReference>
<name>A0ABM1F9U1_PRICU</name>
<dbReference type="RefSeq" id="XP_014681212.1">
    <property type="nucleotide sequence ID" value="XM_014825726.1"/>
</dbReference>
<comment type="pathway">
    <text evidence="5">Amino-acid metabolism.</text>
</comment>
<dbReference type="Proteomes" id="UP000695022">
    <property type="component" value="Unplaced"/>
</dbReference>
<dbReference type="InterPro" id="IPR020904">
    <property type="entry name" value="Sc_DH/Rdtase_CS"/>
</dbReference>
<evidence type="ECO:0000256" key="14">
    <source>
        <dbReference type="ARBA" id="ARBA00049550"/>
    </source>
</evidence>
<organism evidence="15 16">
    <name type="scientific">Priapulus caudatus</name>
    <name type="common">Priapulid worm</name>
    <dbReference type="NCBI Taxonomy" id="37621"/>
    <lineage>
        <taxon>Eukaryota</taxon>
        <taxon>Metazoa</taxon>
        <taxon>Ecdysozoa</taxon>
        <taxon>Scalidophora</taxon>
        <taxon>Priapulida</taxon>
        <taxon>Priapulimorpha</taxon>
        <taxon>Priapulimorphida</taxon>
        <taxon>Priapulidae</taxon>
        <taxon>Priapulus</taxon>
    </lineage>
</organism>
<keyword evidence="4" id="KW-0520">NAD</keyword>
<keyword evidence="3" id="KW-0560">Oxidoreductase</keyword>
<dbReference type="PANTHER" id="PTHR43477">
    <property type="entry name" value="DIHYDROANTICAPSIN 7-DEHYDROGENASE"/>
    <property type="match status" value="1"/>
</dbReference>
<dbReference type="PRINTS" id="PR00081">
    <property type="entry name" value="GDHRDH"/>
</dbReference>
<evidence type="ECO:0000313" key="15">
    <source>
        <dbReference type="Proteomes" id="UP000695022"/>
    </source>
</evidence>
<evidence type="ECO:0000256" key="4">
    <source>
        <dbReference type="ARBA" id="ARBA00023027"/>
    </source>
</evidence>
<evidence type="ECO:0000256" key="11">
    <source>
        <dbReference type="ARBA" id="ARBA00042565"/>
    </source>
</evidence>
<accession>A0ABM1F9U1</accession>
<keyword evidence="15" id="KW-1185">Reference proteome</keyword>
<dbReference type="PRINTS" id="PR00080">
    <property type="entry name" value="SDRFAMILY"/>
</dbReference>
<dbReference type="Pfam" id="PF13561">
    <property type="entry name" value="adh_short_C2"/>
    <property type="match status" value="1"/>
</dbReference>
<proteinExistence type="inferred from homology"/>
<gene>
    <name evidence="16" type="primary">LOC106821078</name>
</gene>
<dbReference type="InterPro" id="IPR002347">
    <property type="entry name" value="SDR_fam"/>
</dbReference>
<comment type="pathway">
    <text evidence="1">Siderophore biosynthesis.</text>
</comment>
<dbReference type="SUPFAM" id="SSF51735">
    <property type="entry name" value="NAD(P)-binding Rossmann-fold domains"/>
    <property type="match status" value="1"/>
</dbReference>
<dbReference type="EC" id="1.1.1.104" evidence="6"/>
<sequence>MPRLEGKQIVITAAAQGIGRATAIAFAKEGASVLATDINAEKLTKLSGVAGIITKVLDVTDEKAVRKFADEVDKIDVLFNCAGYVHQGTILECPDEVWDLSFNLNVKSTYLMCKSLLPRMLAQGSGNVINMSSVASSVKGLPRRLAYGASKAAVVGLTKSIAIDFVGQGIRCNCLCPGTVETPSFLERFQELGGTPEAMAGFVSRQPIGRIGTSEEVAALCLYLASDESAYMTGQALVLDGGCSL</sequence>
<evidence type="ECO:0000256" key="2">
    <source>
        <dbReference type="ARBA" id="ARBA00006484"/>
    </source>
</evidence>
<comment type="similarity">
    <text evidence="2">Belongs to the short-chain dehydrogenases/reductases (SDR) family.</text>
</comment>
<evidence type="ECO:0000256" key="3">
    <source>
        <dbReference type="ARBA" id="ARBA00023002"/>
    </source>
</evidence>